<evidence type="ECO:0000256" key="2">
    <source>
        <dbReference type="ARBA" id="ARBA00022475"/>
    </source>
</evidence>
<keyword evidence="2" id="KW-1003">Cell membrane</keyword>
<dbReference type="InterPro" id="IPR011009">
    <property type="entry name" value="Kinase-like_dom_sf"/>
</dbReference>
<dbReference type="STRING" id="3818.A0A445ECU2"/>
<dbReference type="CDD" id="cd00028">
    <property type="entry name" value="B_lectin"/>
    <property type="match status" value="1"/>
</dbReference>
<gene>
    <name evidence="19" type="ORF">Ahy_A02g007574</name>
</gene>
<evidence type="ECO:0000259" key="17">
    <source>
        <dbReference type="PROSITE" id="PS50927"/>
    </source>
</evidence>
<keyword evidence="15" id="KW-0812">Transmembrane</keyword>
<comment type="similarity">
    <text evidence="13">Belongs to the protein kinase superfamily. Ser/Thr protein kinase family.</text>
</comment>
<dbReference type="InterPro" id="IPR024171">
    <property type="entry name" value="SRK-like_kinase"/>
</dbReference>
<dbReference type="SMART" id="SM00108">
    <property type="entry name" value="B_lectin"/>
    <property type="match status" value="1"/>
</dbReference>
<evidence type="ECO:0000256" key="15">
    <source>
        <dbReference type="SAM" id="Phobius"/>
    </source>
</evidence>
<evidence type="ECO:0000256" key="12">
    <source>
        <dbReference type="ARBA" id="ARBA00048679"/>
    </source>
</evidence>
<dbReference type="GO" id="GO:0048544">
    <property type="term" value="P:recognition of pollen"/>
    <property type="evidence" value="ECO:0007669"/>
    <property type="project" value="InterPro"/>
</dbReference>
<keyword evidence="3 13" id="KW-0723">Serine/threonine-protein kinase</keyword>
<dbReference type="Gene3D" id="1.10.510.10">
    <property type="entry name" value="Transferase(Phosphotransferase) domain 1"/>
    <property type="match status" value="1"/>
</dbReference>
<accession>A0A445ECU2</accession>
<dbReference type="PANTHER" id="PTHR27002:SF1082">
    <property type="entry name" value="OS06G0693000 PROTEIN"/>
    <property type="match status" value="1"/>
</dbReference>
<feature type="domain" description="Bulb-type lectin" evidence="17">
    <location>
        <begin position="33"/>
        <end position="156"/>
    </location>
</feature>
<sequence length="867" mass="98565">MGFLSHQTHANSFLFITTLFIFVSIHLCLSSMNDTITSNTSIEDNHTITSNNTNFKLGFFSPPNSTNRYAAIWYLSDSYIIWIANRDQAVKDSSGVIKIHKDGNLVVMDGRNYIVWSTNLTFSTKYVTNISSAQLQDNGNLVLRDGKTGETVWDSFTHPADAAMPRMKITANKITGKKMEYVSWKSPTDPSSGDYSVSMERLAAPELFLWYKKSRPYYRTGPWNGRTFLGSPRMLTEYLYGWRLDHDPDGTNYLTYNFADPDAFAIVWITYDGKLRMAKFLNQKNYYTIDIFPKDCDYYGACGPFGNCDPNSIPICSCFEGFEPRNVHEWSKKNWSSGCVRKKEAQLQCDRLKNLNNNSHNGVDEVQQDGFKVFNNMKVPDFAERSDDDVDNCRTSCLANCSCLAYAYDSYIGCMFWIRDLIDLEQFSIGGVDLFLRVPHSQLVGIEVNIYELVLTLRSFCIYAEYLEATGNKGRRVSKSLIIATIAGVIGVIALAICGYITWQKWTAKQARTLSQKKTTVGEQNQMKLDELPLFEFEKLATATNNFHAENMLGKGGFGPVYKGHLEDGQEIAVKRLSKASGQGLEEFMNEVVVISKLQHRNLVRLLGCCVEPGEQMLVYEFMPNKSLDAFLFDPQRRKVLDWKKRFNIIEGIARGILYLHRDSRLRIIHRDLKASNILLDDAMNPKISDFGLARIFRGDEDDEASTKKVIGTYGYMPPEYAMEGLFSEKSDVYSFGVLLLEIVSGRRNTSFYNHRQSLSLVGYAWKLWNENNIISLIDPEIMDPCFEKSILRCIHIGLLCVQELTKERPTISTVVLMLISEITHLPPPGQVAFVHKQNLYSSESSHKSHPSTRSNNNLTLSEIEGR</sequence>
<dbReference type="GO" id="GO:0005524">
    <property type="term" value="F:ATP binding"/>
    <property type="evidence" value="ECO:0007669"/>
    <property type="project" value="UniProtKB-KW"/>
</dbReference>
<evidence type="ECO:0000256" key="5">
    <source>
        <dbReference type="ARBA" id="ARBA00022729"/>
    </source>
</evidence>
<dbReference type="Pfam" id="PF07714">
    <property type="entry name" value="PK_Tyr_Ser-Thr"/>
    <property type="match status" value="1"/>
</dbReference>
<dbReference type="InterPro" id="IPR003609">
    <property type="entry name" value="Pan_app"/>
</dbReference>
<dbReference type="SUPFAM" id="SSF56112">
    <property type="entry name" value="Protein kinase-like (PK-like)"/>
    <property type="match status" value="1"/>
</dbReference>
<dbReference type="EMBL" id="SDMP01000002">
    <property type="protein sequence ID" value="RYR73231.1"/>
    <property type="molecule type" value="Genomic_DNA"/>
</dbReference>
<dbReference type="Pfam" id="PF08276">
    <property type="entry name" value="PAN_2"/>
    <property type="match status" value="1"/>
</dbReference>
<dbReference type="PROSITE" id="PS00108">
    <property type="entry name" value="PROTEIN_KINASE_ST"/>
    <property type="match status" value="1"/>
</dbReference>
<evidence type="ECO:0000256" key="11">
    <source>
        <dbReference type="ARBA" id="ARBA00047899"/>
    </source>
</evidence>
<dbReference type="GO" id="GO:0004674">
    <property type="term" value="F:protein serine/threonine kinase activity"/>
    <property type="evidence" value="ECO:0007669"/>
    <property type="project" value="UniProtKB-KW"/>
</dbReference>
<keyword evidence="9" id="KW-1015">Disulfide bond</keyword>
<evidence type="ECO:0000259" key="18">
    <source>
        <dbReference type="PROSITE" id="PS50948"/>
    </source>
</evidence>
<keyword evidence="20" id="KW-1185">Reference proteome</keyword>
<organism evidence="19 20">
    <name type="scientific">Arachis hypogaea</name>
    <name type="common">Peanut</name>
    <dbReference type="NCBI Taxonomy" id="3818"/>
    <lineage>
        <taxon>Eukaryota</taxon>
        <taxon>Viridiplantae</taxon>
        <taxon>Streptophyta</taxon>
        <taxon>Embryophyta</taxon>
        <taxon>Tracheophyta</taxon>
        <taxon>Spermatophyta</taxon>
        <taxon>Magnoliopsida</taxon>
        <taxon>eudicotyledons</taxon>
        <taxon>Gunneridae</taxon>
        <taxon>Pentapetalae</taxon>
        <taxon>rosids</taxon>
        <taxon>fabids</taxon>
        <taxon>Fabales</taxon>
        <taxon>Fabaceae</taxon>
        <taxon>Papilionoideae</taxon>
        <taxon>50 kb inversion clade</taxon>
        <taxon>dalbergioids sensu lato</taxon>
        <taxon>Dalbergieae</taxon>
        <taxon>Pterocarpus clade</taxon>
        <taxon>Arachis</taxon>
    </lineage>
</organism>
<dbReference type="PIRSF" id="PIRSF000641">
    <property type="entry name" value="SRK"/>
    <property type="match status" value="1"/>
</dbReference>
<dbReference type="FunFam" id="3.30.200.20:FF:000195">
    <property type="entry name" value="G-type lectin S-receptor-like serine/threonine-protein kinase"/>
    <property type="match status" value="1"/>
</dbReference>
<dbReference type="InterPro" id="IPR001245">
    <property type="entry name" value="Ser-Thr/Tyr_kinase_cat_dom"/>
</dbReference>
<dbReference type="InterPro" id="IPR001480">
    <property type="entry name" value="Bulb-type_lectin_dom"/>
</dbReference>
<keyword evidence="4 13" id="KW-0808">Transferase</keyword>
<keyword evidence="6 13" id="KW-0547">Nucleotide-binding</keyword>
<protein>
    <recommendedName>
        <fullName evidence="13">Receptor-like serine/threonine-protein kinase</fullName>
        <ecNumber evidence="13">2.7.11.1</ecNumber>
    </recommendedName>
</protein>
<dbReference type="Gene3D" id="3.30.200.20">
    <property type="entry name" value="Phosphorylase Kinase, domain 1"/>
    <property type="match status" value="1"/>
</dbReference>
<dbReference type="InterPro" id="IPR000719">
    <property type="entry name" value="Prot_kinase_dom"/>
</dbReference>
<feature type="region of interest" description="Disordered" evidence="14">
    <location>
        <begin position="843"/>
        <end position="867"/>
    </location>
</feature>
<evidence type="ECO:0000259" key="16">
    <source>
        <dbReference type="PROSITE" id="PS50011"/>
    </source>
</evidence>
<dbReference type="PROSITE" id="PS50948">
    <property type="entry name" value="PAN"/>
    <property type="match status" value="1"/>
</dbReference>
<comment type="caution">
    <text evidence="19">The sequence shown here is derived from an EMBL/GenBank/DDBJ whole genome shotgun (WGS) entry which is preliminary data.</text>
</comment>
<name>A0A445ECU2_ARAHY</name>
<feature type="domain" description="Apple" evidence="18">
    <location>
        <begin position="366"/>
        <end position="439"/>
    </location>
</feature>
<keyword evidence="8 13" id="KW-0067">ATP-binding</keyword>
<keyword evidence="15" id="KW-0472">Membrane</keyword>
<dbReference type="AlphaFoldDB" id="A0A445ECU2"/>
<dbReference type="GO" id="GO:0106310">
    <property type="term" value="F:protein serine kinase activity"/>
    <property type="evidence" value="ECO:0007669"/>
    <property type="project" value="RHEA"/>
</dbReference>
<evidence type="ECO:0000313" key="19">
    <source>
        <dbReference type="EMBL" id="RYR73231.1"/>
    </source>
</evidence>
<dbReference type="EC" id="2.7.11.1" evidence="13"/>
<evidence type="ECO:0000256" key="8">
    <source>
        <dbReference type="ARBA" id="ARBA00022840"/>
    </source>
</evidence>
<dbReference type="FunFam" id="1.10.510.10:FF:000060">
    <property type="entry name" value="G-type lectin S-receptor-like serine/threonine-protein kinase"/>
    <property type="match status" value="1"/>
</dbReference>
<evidence type="ECO:0000256" key="4">
    <source>
        <dbReference type="ARBA" id="ARBA00022679"/>
    </source>
</evidence>
<dbReference type="InterPro" id="IPR036426">
    <property type="entry name" value="Bulb-type_lectin_dom_sf"/>
</dbReference>
<dbReference type="SMART" id="SM00220">
    <property type="entry name" value="S_TKc"/>
    <property type="match status" value="1"/>
</dbReference>
<evidence type="ECO:0000256" key="14">
    <source>
        <dbReference type="SAM" id="MobiDB-lite"/>
    </source>
</evidence>
<evidence type="ECO:0000256" key="10">
    <source>
        <dbReference type="ARBA" id="ARBA00023180"/>
    </source>
</evidence>
<dbReference type="InterPro" id="IPR000858">
    <property type="entry name" value="S_locus_glycoprot_dom"/>
</dbReference>
<dbReference type="InterPro" id="IPR008271">
    <property type="entry name" value="Ser/Thr_kinase_AS"/>
</dbReference>
<reference evidence="19 20" key="1">
    <citation type="submission" date="2019-01" db="EMBL/GenBank/DDBJ databases">
        <title>Sequencing of cultivated peanut Arachis hypogaea provides insights into genome evolution and oil improvement.</title>
        <authorList>
            <person name="Chen X."/>
        </authorList>
    </citation>
    <scope>NUCLEOTIDE SEQUENCE [LARGE SCALE GENOMIC DNA]</scope>
    <source>
        <strain evidence="20">cv. Fuhuasheng</strain>
        <tissue evidence="19">Leaves</tissue>
    </source>
</reference>
<dbReference type="FunFam" id="2.90.10.10:FF:000001">
    <property type="entry name" value="G-type lectin S-receptor-like serine/threonine-protein kinase"/>
    <property type="match status" value="1"/>
</dbReference>
<dbReference type="PANTHER" id="PTHR27002">
    <property type="entry name" value="RECEPTOR-LIKE SERINE/THREONINE-PROTEIN KINASE SD1-8"/>
    <property type="match status" value="1"/>
</dbReference>
<dbReference type="Proteomes" id="UP000289738">
    <property type="component" value="Chromosome A02"/>
</dbReference>
<evidence type="ECO:0000256" key="1">
    <source>
        <dbReference type="ARBA" id="ARBA00004251"/>
    </source>
</evidence>
<dbReference type="Pfam" id="PF00954">
    <property type="entry name" value="S_locus_glycop"/>
    <property type="match status" value="1"/>
</dbReference>
<keyword evidence="15" id="KW-1133">Transmembrane helix</keyword>
<dbReference type="PROSITE" id="PS50927">
    <property type="entry name" value="BULB_LECTIN"/>
    <property type="match status" value="1"/>
</dbReference>
<evidence type="ECO:0000256" key="7">
    <source>
        <dbReference type="ARBA" id="ARBA00022777"/>
    </source>
</evidence>
<evidence type="ECO:0000256" key="13">
    <source>
        <dbReference type="PIRNR" id="PIRNR000641"/>
    </source>
</evidence>
<comment type="catalytic activity">
    <reaction evidence="12 13">
        <text>L-seryl-[protein] + ATP = O-phospho-L-seryl-[protein] + ADP + H(+)</text>
        <dbReference type="Rhea" id="RHEA:17989"/>
        <dbReference type="Rhea" id="RHEA-COMP:9863"/>
        <dbReference type="Rhea" id="RHEA-COMP:11604"/>
        <dbReference type="ChEBI" id="CHEBI:15378"/>
        <dbReference type="ChEBI" id="CHEBI:29999"/>
        <dbReference type="ChEBI" id="CHEBI:30616"/>
        <dbReference type="ChEBI" id="CHEBI:83421"/>
        <dbReference type="ChEBI" id="CHEBI:456216"/>
        <dbReference type="EC" id="2.7.11.1"/>
    </reaction>
</comment>
<dbReference type="SUPFAM" id="SSF51110">
    <property type="entry name" value="alpha-D-mannose-specific plant lectins"/>
    <property type="match status" value="1"/>
</dbReference>
<keyword evidence="5" id="KW-0732">Signal</keyword>
<evidence type="ECO:0000256" key="6">
    <source>
        <dbReference type="ARBA" id="ARBA00022741"/>
    </source>
</evidence>
<keyword evidence="10" id="KW-0325">Glycoprotein</keyword>
<dbReference type="PROSITE" id="PS50011">
    <property type="entry name" value="PROTEIN_KINASE_DOM"/>
    <property type="match status" value="1"/>
</dbReference>
<evidence type="ECO:0000256" key="3">
    <source>
        <dbReference type="ARBA" id="ARBA00022527"/>
    </source>
</evidence>
<feature type="transmembrane region" description="Helical" evidence="15">
    <location>
        <begin position="481"/>
        <end position="503"/>
    </location>
</feature>
<dbReference type="CDD" id="cd14066">
    <property type="entry name" value="STKc_IRAK"/>
    <property type="match status" value="1"/>
</dbReference>
<dbReference type="GO" id="GO:0005886">
    <property type="term" value="C:plasma membrane"/>
    <property type="evidence" value="ECO:0007669"/>
    <property type="project" value="UniProtKB-SubCell"/>
</dbReference>
<feature type="transmembrane region" description="Helical" evidence="15">
    <location>
        <begin position="12"/>
        <end position="29"/>
    </location>
</feature>
<feature type="domain" description="Protein kinase" evidence="16">
    <location>
        <begin position="547"/>
        <end position="824"/>
    </location>
</feature>
<evidence type="ECO:0000256" key="9">
    <source>
        <dbReference type="ARBA" id="ARBA00023157"/>
    </source>
</evidence>
<proteinExistence type="inferred from homology"/>
<comment type="subcellular location">
    <subcellularLocation>
        <location evidence="1">Cell membrane</location>
        <topology evidence="1">Single-pass type I membrane protein</topology>
    </subcellularLocation>
</comment>
<keyword evidence="7 13" id="KW-0418">Kinase</keyword>
<evidence type="ECO:0000313" key="20">
    <source>
        <dbReference type="Proteomes" id="UP000289738"/>
    </source>
</evidence>
<dbReference type="OrthoDB" id="1934880at2759"/>
<dbReference type="SMART" id="SM00473">
    <property type="entry name" value="PAN_AP"/>
    <property type="match status" value="1"/>
</dbReference>
<dbReference type="Pfam" id="PF01453">
    <property type="entry name" value="B_lectin"/>
    <property type="match status" value="1"/>
</dbReference>
<comment type="catalytic activity">
    <reaction evidence="11 13">
        <text>L-threonyl-[protein] + ATP = O-phospho-L-threonyl-[protein] + ADP + H(+)</text>
        <dbReference type="Rhea" id="RHEA:46608"/>
        <dbReference type="Rhea" id="RHEA-COMP:11060"/>
        <dbReference type="Rhea" id="RHEA-COMP:11605"/>
        <dbReference type="ChEBI" id="CHEBI:15378"/>
        <dbReference type="ChEBI" id="CHEBI:30013"/>
        <dbReference type="ChEBI" id="CHEBI:30616"/>
        <dbReference type="ChEBI" id="CHEBI:61977"/>
        <dbReference type="ChEBI" id="CHEBI:456216"/>
        <dbReference type="EC" id="2.7.11.1"/>
    </reaction>
</comment>
<dbReference type="Gene3D" id="2.90.10.10">
    <property type="entry name" value="Bulb-type lectin domain"/>
    <property type="match status" value="1"/>
</dbReference>
<dbReference type="CDD" id="cd01098">
    <property type="entry name" value="PAN_AP_plant"/>
    <property type="match status" value="1"/>
</dbReference>